<keyword evidence="1" id="KW-1133">Transmembrane helix</keyword>
<dbReference type="PROSITE" id="PS50850">
    <property type="entry name" value="MFS"/>
    <property type="match status" value="1"/>
</dbReference>
<dbReference type="Pfam" id="PF07690">
    <property type="entry name" value="MFS_1"/>
    <property type="match status" value="2"/>
</dbReference>
<evidence type="ECO:0000256" key="1">
    <source>
        <dbReference type="SAM" id="Phobius"/>
    </source>
</evidence>
<feature type="transmembrane region" description="Helical" evidence="1">
    <location>
        <begin position="358"/>
        <end position="376"/>
    </location>
</feature>
<dbReference type="PANTHER" id="PTHR11360:SF304">
    <property type="entry name" value="MFS DOMAIN-CONTAINING PROTEIN"/>
    <property type="match status" value="1"/>
</dbReference>
<evidence type="ECO:0000313" key="3">
    <source>
        <dbReference type="EMBL" id="HGZ60618.1"/>
    </source>
</evidence>
<feature type="transmembrane region" description="Helical" evidence="1">
    <location>
        <begin position="224"/>
        <end position="245"/>
    </location>
</feature>
<feature type="transmembrane region" description="Helical" evidence="1">
    <location>
        <begin position="292"/>
        <end position="309"/>
    </location>
</feature>
<dbReference type="InterPro" id="IPR011701">
    <property type="entry name" value="MFS"/>
</dbReference>
<feature type="transmembrane region" description="Helical" evidence="1">
    <location>
        <begin position="382"/>
        <end position="401"/>
    </location>
</feature>
<reference evidence="3" key="1">
    <citation type="journal article" date="2020" name="mSystems">
        <title>Genome- and Community-Level Interaction Insights into Carbon Utilization and Element Cycling Functions of Hydrothermarchaeota in Hydrothermal Sediment.</title>
        <authorList>
            <person name="Zhou Z."/>
            <person name="Liu Y."/>
            <person name="Xu W."/>
            <person name="Pan J."/>
            <person name="Luo Z.H."/>
            <person name="Li M."/>
        </authorList>
    </citation>
    <scope>NUCLEOTIDE SEQUENCE [LARGE SCALE GENOMIC DNA]</scope>
    <source>
        <strain evidence="3">SpSt-885</strain>
    </source>
</reference>
<protein>
    <submittedName>
        <fullName evidence="3">MFS transporter</fullName>
    </submittedName>
</protein>
<feature type="transmembrane region" description="Helical" evidence="1">
    <location>
        <begin position="103"/>
        <end position="122"/>
    </location>
</feature>
<sequence>MDVTKTKQRWVILVGAIIVMMFISIYQYSWSLFASGLNSDLKWSMTTIQMAFTLYTYAATFIQPFSGYFADKFGPRTIAILGGLLVAAGFLLCSTITSPIQLYLYYTLGSIGVGMLYGISAATAVKWFPDRRGLATGLVTFGFGAGTAIFNLPFQAWITNNGVKTAFLYVGILMLIFIMPFTFFYKYPEFVAKQQQKAGEKKEEQKGPDTTNWKWYEMLKTPQWWVIYISFTIVAAIALLFGAQVKPMAKENKIPAAVLNVVLVAYPLANGFSRIIGGWVSDFIKNRQMTGMIFYALAGLFMIALGLTAKNPTGFATFVVLSMLFAGYVFAFNPAVIGDFYGPRYSTTNYGITYTAKSWGGLISGYITAWLLVTFGSYTYSIMGLGIGALIAAILVSPWVLKKPKKKLPASTESPSPAQK</sequence>
<feature type="transmembrane region" description="Helical" evidence="1">
    <location>
        <begin position="77"/>
        <end position="97"/>
    </location>
</feature>
<dbReference type="PANTHER" id="PTHR11360">
    <property type="entry name" value="MONOCARBOXYLATE TRANSPORTER"/>
    <property type="match status" value="1"/>
</dbReference>
<dbReference type="GO" id="GO:0022857">
    <property type="term" value="F:transmembrane transporter activity"/>
    <property type="evidence" value="ECO:0007669"/>
    <property type="project" value="InterPro"/>
</dbReference>
<dbReference type="SUPFAM" id="SSF103473">
    <property type="entry name" value="MFS general substrate transporter"/>
    <property type="match status" value="1"/>
</dbReference>
<name>A0A7J3SN62_9CREN</name>
<evidence type="ECO:0000259" key="2">
    <source>
        <dbReference type="PROSITE" id="PS50850"/>
    </source>
</evidence>
<proteinExistence type="predicted"/>
<organism evidence="3">
    <name type="scientific">Fervidicoccus fontis</name>
    <dbReference type="NCBI Taxonomy" id="683846"/>
    <lineage>
        <taxon>Archaea</taxon>
        <taxon>Thermoproteota</taxon>
        <taxon>Thermoprotei</taxon>
        <taxon>Fervidicoccales</taxon>
        <taxon>Fervidicoccaceae</taxon>
        <taxon>Fervidicoccus</taxon>
    </lineage>
</organism>
<keyword evidence="1" id="KW-0812">Transmembrane</keyword>
<gene>
    <name evidence="3" type="ORF">ENW83_05405</name>
</gene>
<dbReference type="InterPro" id="IPR050327">
    <property type="entry name" value="Proton-linked_MCT"/>
</dbReference>
<feature type="transmembrane region" description="Helical" evidence="1">
    <location>
        <begin position="257"/>
        <end position="280"/>
    </location>
</feature>
<dbReference type="CDD" id="cd17353">
    <property type="entry name" value="MFS_OFA_like"/>
    <property type="match status" value="1"/>
</dbReference>
<keyword evidence="1" id="KW-0472">Membrane</keyword>
<feature type="transmembrane region" description="Helical" evidence="1">
    <location>
        <begin position="166"/>
        <end position="185"/>
    </location>
</feature>
<accession>A0A7J3SN62</accession>
<dbReference type="EMBL" id="DTLS01000155">
    <property type="protein sequence ID" value="HGZ60618.1"/>
    <property type="molecule type" value="Genomic_DNA"/>
</dbReference>
<comment type="caution">
    <text evidence="3">The sequence shown here is derived from an EMBL/GenBank/DDBJ whole genome shotgun (WGS) entry which is preliminary data.</text>
</comment>
<dbReference type="AlphaFoldDB" id="A0A7J3SN62"/>
<feature type="transmembrane region" description="Helical" evidence="1">
    <location>
        <begin position="134"/>
        <end position="154"/>
    </location>
</feature>
<dbReference type="InterPro" id="IPR036259">
    <property type="entry name" value="MFS_trans_sf"/>
</dbReference>
<dbReference type="InterPro" id="IPR020846">
    <property type="entry name" value="MFS_dom"/>
</dbReference>
<feature type="domain" description="Major facilitator superfamily (MFS) profile" evidence="2">
    <location>
        <begin position="8"/>
        <end position="404"/>
    </location>
</feature>
<feature type="transmembrane region" description="Helical" evidence="1">
    <location>
        <begin position="12"/>
        <end position="30"/>
    </location>
</feature>
<dbReference type="Gene3D" id="1.20.1250.20">
    <property type="entry name" value="MFS general substrate transporter like domains"/>
    <property type="match status" value="2"/>
</dbReference>
<feature type="transmembrane region" description="Helical" evidence="1">
    <location>
        <begin position="315"/>
        <end position="337"/>
    </location>
</feature>